<keyword evidence="1" id="KW-0677">Repeat</keyword>
<evidence type="ECO:0000256" key="2">
    <source>
        <dbReference type="ARBA" id="ARBA00022801"/>
    </source>
</evidence>
<feature type="domain" description="PLD phosphodiesterase" evidence="4">
    <location>
        <begin position="424"/>
        <end position="451"/>
    </location>
</feature>
<gene>
    <name evidence="5" type="ORF">NP048_18425</name>
</gene>
<dbReference type="RefSeq" id="WP_227576772.1">
    <property type="nucleotide sequence ID" value="NZ_CP101987.1"/>
</dbReference>
<evidence type="ECO:0000313" key="6">
    <source>
        <dbReference type="Proteomes" id="UP001316384"/>
    </source>
</evidence>
<dbReference type="Gene3D" id="3.30.870.10">
    <property type="entry name" value="Endonuclease Chain A"/>
    <property type="match status" value="2"/>
</dbReference>
<keyword evidence="6" id="KW-1185">Reference proteome</keyword>
<dbReference type="PANTHER" id="PTHR18896:SF60">
    <property type="entry name" value="PHOSPHOLIPASE D"/>
    <property type="match status" value="1"/>
</dbReference>
<reference evidence="5 6" key="1">
    <citation type="submission" date="2022-07" db="EMBL/GenBank/DDBJ databases">
        <title>Novel species in genus cellulomonas.</title>
        <authorList>
            <person name="Ye L."/>
        </authorList>
    </citation>
    <scope>NUCLEOTIDE SEQUENCE [LARGE SCALE GENOMIC DNA]</scope>
    <source>
        <strain evidence="6">zg-B89</strain>
    </source>
</reference>
<feature type="domain" description="PLD phosphodiesterase" evidence="4">
    <location>
        <begin position="142"/>
        <end position="169"/>
    </location>
</feature>
<dbReference type="PROSITE" id="PS50035">
    <property type="entry name" value="PLD"/>
    <property type="match status" value="2"/>
</dbReference>
<dbReference type="InterPro" id="IPR015679">
    <property type="entry name" value="PLipase_D_fam"/>
</dbReference>
<accession>A0ABY5KVW2</accession>
<evidence type="ECO:0000256" key="3">
    <source>
        <dbReference type="ARBA" id="ARBA00023098"/>
    </source>
</evidence>
<name>A0ABY5KVW2_9CELL</name>
<sequence length="691" mass="77742">MYLVDYLPVTTGNDLRLYVDGQDYGADLYADLLGARRYVFLTGLHFMADYRLLRTGTGSDQRSAIGAVLATLAQRGVAVYLLVNQFWKDEQEVRWLTSPVRRKIMKDGELVGYLPETYKLFQMLSAYPSAYCRTDIHAHSDVFGTHHQKTVVIDGRIAHLGGIDLTYLDGDRWDTPAHSTPAGRPPLRATDRTQKYWHDVQLRVTGPAVQLVRDNFVQRWTWGHLHHVVRRGGVLLGVRDLAPPPLPDLRAETPVVLTYPTGAEDGSTPLVQIVRSMPRPTPVLAKELGDKRVMTAQRWRDATYARQKPSWNRSNSDWERSAKDAYLTGIGAARKYVYLENQWVADEHIWAELAAVARRNALNPDFRIIVMVPYEGLFAAGLGSNQELWIDAEIRKVREALKDPHAFGVYALSPTRDGQGQVTGQIYVHSKVMIVDDVWALIGSANAGGISLEGIRSARDRPDTELSAIVLDPAFASRFRQRLWSEHLGVPVHATYDPREADLFRVHAELPRRRVTYDPRYAYVSAFGPPPPRPSAQPYRKLSRLVPTFPDRYGVGVPPTLLRAAFTAQLVPAPPAGLRLWYRWAVEVPFARDNLGRESVRGTRFRLRSLPDDENDVWTWSTHAAAYVGAATAREISSLTSDVIHGRVLCRVAFTPLGRKPSEESSALLLEHELDFMNADFARANHPDVAR</sequence>
<dbReference type="Pfam" id="PF00614">
    <property type="entry name" value="PLDc"/>
    <property type="match status" value="2"/>
</dbReference>
<dbReference type="PANTHER" id="PTHR18896">
    <property type="entry name" value="PHOSPHOLIPASE D"/>
    <property type="match status" value="1"/>
</dbReference>
<dbReference type="SUPFAM" id="SSF56024">
    <property type="entry name" value="Phospholipase D/nuclease"/>
    <property type="match status" value="2"/>
</dbReference>
<evidence type="ECO:0000256" key="1">
    <source>
        <dbReference type="ARBA" id="ARBA00022737"/>
    </source>
</evidence>
<keyword evidence="2" id="KW-0378">Hydrolase</keyword>
<proteinExistence type="predicted"/>
<dbReference type="InterPro" id="IPR001736">
    <property type="entry name" value="PLipase_D/transphosphatidylase"/>
</dbReference>
<organism evidence="5 6">
    <name type="scientific">Cellulomonas xiejunii</name>
    <dbReference type="NCBI Taxonomy" id="2968083"/>
    <lineage>
        <taxon>Bacteria</taxon>
        <taxon>Bacillati</taxon>
        <taxon>Actinomycetota</taxon>
        <taxon>Actinomycetes</taxon>
        <taxon>Micrococcales</taxon>
        <taxon>Cellulomonadaceae</taxon>
        <taxon>Cellulomonas</taxon>
    </lineage>
</organism>
<dbReference type="Proteomes" id="UP001316384">
    <property type="component" value="Chromosome"/>
</dbReference>
<dbReference type="SMART" id="SM00155">
    <property type="entry name" value="PLDc"/>
    <property type="match status" value="2"/>
</dbReference>
<evidence type="ECO:0000313" key="5">
    <source>
        <dbReference type="EMBL" id="UUI73833.1"/>
    </source>
</evidence>
<dbReference type="EMBL" id="CP101987">
    <property type="protein sequence ID" value="UUI73833.1"/>
    <property type="molecule type" value="Genomic_DNA"/>
</dbReference>
<protein>
    <recommendedName>
        <fullName evidence="4">PLD phosphodiesterase domain-containing protein</fullName>
    </recommendedName>
</protein>
<keyword evidence="3" id="KW-0443">Lipid metabolism</keyword>
<evidence type="ECO:0000259" key="4">
    <source>
        <dbReference type="PROSITE" id="PS50035"/>
    </source>
</evidence>